<gene>
    <name evidence="2" type="ORF">OLEA9_A079419</name>
</gene>
<dbReference type="Proteomes" id="UP000594638">
    <property type="component" value="Unassembled WGS sequence"/>
</dbReference>
<evidence type="ECO:0000256" key="1">
    <source>
        <dbReference type="SAM" id="MobiDB-lite"/>
    </source>
</evidence>
<protein>
    <submittedName>
        <fullName evidence="2">Uncharacterized protein</fullName>
    </submittedName>
</protein>
<feature type="compositionally biased region" description="Acidic residues" evidence="1">
    <location>
        <begin position="58"/>
        <end position="67"/>
    </location>
</feature>
<sequence length="210" mass="22165">MGIRGASKAPQFNALGDSNRDSGHAAREDSDEETSEGGSSEEQTSSGDEKKGTLGSDPDGEDIEDTDVYGGLAEPCLDEQDIPIDTGNMQDATHIEPCQDDVNLPVAATTEEVQDVGATEPSNTAGDDDDEAEGYNVMDGDGVVTEVSAPGSVPKARAEVPTTRRCSALLRRSAVATRTPYTGGGRRERRSKCYKLAGEHDNGLVLIFGW</sequence>
<evidence type="ECO:0000313" key="3">
    <source>
        <dbReference type="Proteomes" id="UP000594638"/>
    </source>
</evidence>
<name>A0A8S0PDP9_OLEEU</name>
<evidence type="ECO:0000313" key="2">
    <source>
        <dbReference type="EMBL" id="CAA2938503.1"/>
    </source>
</evidence>
<accession>A0A8S0PDP9</accession>
<feature type="compositionally biased region" description="Low complexity" evidence="1">
    <location>
        <begin position="36"/>
        <end position="46"/>
    </location>
</feature>
<comment type="caution">
    <text evidence="2">The sequence shown here is derived from an EMBL/GenBank/DDBJ whole genome shotgun (WGS) entry which is preliminary data.</text>
</comment>
<feature type="region of interest" description="Disordered" evidence="1">
    <location>
        <begin position="1"/>
        <end position="92"/>
    </location>
</feature>
<dbReference type="EMBL" id="CACTIH010000036">
    <property type="protein sequence ID" value="CAA2938503.1"/>
    <property type="molecule type" value="Genomic_DNA"/>
</dbReference>
<proteinExistence type="predicted"/>
<keyword evidence="3" id="KW-1185">Reference proteome</keyword>
<dbReference type="Gramene" id="OE9A079419T1">
    <property type="protein sequence ID" value="OE9A079419C1"/>
    <property type="gene ID" value="OE9A079419"/>
</dbReference>
<organism evidence="2 3">
    <name type="scientific">Olea europaea subsp. europaea</name>
    <dbReference type="NCBI Taxonomy" id="158383"/>
    <lineage>
        <taxon>Eukaryota</taxon>
        <taxon>Viridiplantae</taxon>
        <taxon>Streptophyta</taxon>
        <taxon>Embryophyta</taxon>
        <taxon>Tracheophyta</taxon>
        <taxon>Spermatophyta</taxon>
        <taxon>Magnoliopsida</taxon>
        <taxon>eudicotyledons</taxon>
        <taxon>Gunneridae</taxon>
        <taxon>Pentapetalae</taxon>
        <taxon>asterids</taxon>
        <taxon>lamiids</taxon>
        <taxon>Lamiales</taxon>
        <taxon>Oleaceae</taxon>
        <taxon>Oleeae</taxon>
        <taxon>Olea</taxon>
    </lineage>
</organism>
<feature type="compositionally biased region" description="Basic and acidic residues" evidence="1">
    <location>
        <begin position="18"/>
        <end position="28"/>
    </location>
</feature>
<reference evidence="2 3" key="1">
    <citation type="submission" date="2019-12" db="EMBL/GenBank/DDBJ databases">
        <authorList>
            <person name="Alioto T."/>
            <person name="Alioto T."/>
            <person name="Gomez Garrido J."/>
        </authorList>
    </citation>
    <scope>NUCLEOTIDE SEQUENCE [LARGE SCALE GENOMIC DNA]</scope>
</reference>
<feature type="region of interest" description="Disordered" evidence="1">
    <location>
        <begin position="112"/>
        <end position="132"/>
    </location>
</feature>
<dbReference type="AlphaFoldDB" id="A0A8S0PDP9"/>